<comment type="caution">
    <text evidence="4">The sequence shown here is derived from an EMBL/GenBank/DDBJ whole genome shotgun (WGS) entry which is preliminary data.</text>
</comment>
<evidence type="ECO:0000256" key="1">
    <source>
        <dbReference type="ARBA" id="ARBA00022737"/>
    </source>
</evidence>
<gene>
    <name evidence="4" type="ORF">PVAP13_9NG404628</name>
</gene>
<reference evidence="4" key="1">
    <citation type="submission" date="2020-05" db="EMBL/GenBank/DDBJ databases">
        <title>WGS assembly of Panicum virgatum.</title>
        <authorList>
            <person name="Lovell J.T."/>
            <person name="Jenkins J."/>
            <person name="Shu S."/>
            <person name="Juenger T.E."/>
            <person name="Schmutz J."/>
        </authorList>
    </citation>
    <scope>NUCLEOTIDE SEQUENCE</scope>
    <source>
        <strain evidence="4">AP13</strain>
    </source>
</reference>
<dbReference type="Pfam" id="PF13041">
    <property type="entry name" value="PPR_2"/>
    <property type="match status" value="1"/>
</dbReference>
<dbReference type="FunFam" id="1.25.40.10:FF:000144">
    <property type="entry name" value="Pentatricopeptide repeat-containing protein, mitochondrial"/>
    <property type="match status" value="1"/>
</dbReference>
<dbReference type="Pfam" id="PF01535">
    <property type="entry name" value="PPR"/>
    <property type="match status" value="4"/>
</dbReference>
<dbReference type="GO" id="GO:0003723">
    <property type="term" value="F:RNA binding"/>
    <property type="evidence" value="ECO:0007669"/>
    <property type="project" value="InterPro"/>
</dbReference>
<dbReference type="GO" id="GO:0009451">
    <property type="term" value="P:RNA modification"/>
    <property type="evidence" value="ECO:0007669"/>
    <property type="project" value="InterPro"/>
</dbReference>
<evidence type="ECO:0000313" key="4">
    <source>
        <dbReference type="EMBL" id="KAG2538236.1"/>
    </source>
</evidence>
<feature type="repeat" description="PPR" evidence="3">
    <location>
        <begin position="285"/>
        <end position="319"/>
    </location>
</feature>
<organism evidence="4 5">
    <name type="scientific">Panicum virgatum</name>
    <name type="common">Blackwell switchgrass</name>
    <dbReference type="NCBI Taxonomy" id="38727"/>
    <lineage>
        <taxon>Eukaryota</taxon>
        <taxon>Viridiplantae</taxon>
        <taxon>Streptophyta</taxon>
        <taxon>Embryophyta</taxon>
        <taxon>Tracheophyta</taxon>
        <taxon>Spermatophyta</taxon>
        <taxon>Magnoliopsida</taxon>
        <taxon>Liliopsida</taxon>
        <taxon>Poales</taxon>
        <taxon>Poaceae</taxon>
        <taxon>PACMAD clade</taxon>
        <taxon>Panicoideae</taxon>
        <taxon>Panicodae</taxon>
        <taxon>Paniceae</taxon>
        <taxon>Panicinae</taxon>
        <taxon>Panicum</taxon>
        <taxon>Panicum sect. Hiantes</taxon>
    </lineage>
</organism>
<evidence type="ECO:0000256" key="3">
    <source>
        <dbReference type="PROSITE-ProRule" id="PRU00708"/>
    </source>
</evidence>
<dbReference type="InterPro" id="IPR011990">
    <property type="entry name" value="TPR-like_helical_dom_sf"/>
</dbReference>
<dbReference type="InterPro" id="IPR002885">
    <property type="entry name" value="PPR_rpt"/>
</dbReference>
<dbReference type="PANTHER" id="PTHR47926">
    <property type="entry name" value="PENTATRICOPEPTIDE REPEAT-CONTAINING PROTEIN"/>
    <property type="match status" value="1"/>
</dbReference>
<keyword evidence="2" id="KW-0809">Transit peptide</keyword>
<dbReference type="InterPro" id="IPR046960">
    <property type="entry name" value="PPR_At4g14850-like_plant"/>
</dbReference>
<keyword evidence="5" id="KW-1185">Reference proteome</keyword>
<accession>A0A8T0MTZ7</accession>
<evidence type="ECO:0000256" key="2">
    <source>
        <dbReference type="ARBA" id="ARBA00022946"/>
    </source>
</evidence>
<dbReference type="EMBL" id="CM029054">
    <property type="protein sequence ID" value="KAG2538236.1"/>
    <property type="molecule type" value="Genomic_DNA"/>
</dbReference>
<dbReference type="Gene3D" id="1.25.40.10">
    <property type="entry name" value="Tetratricopeptide repeat domain"/>
    <property type="match status" value="3"/>
</dbReference>
<dbReference type="AlphaFoldDB" id="A0A8T0MTZ7"/>
<sequence>MPPPSCLLALLTAGNPPPLRLLLPLHAHLLVSGLPSSLFPLRSPPRIRLRTHRTRLPAPASHALSLLASLTSPPDTASPYNAALRALSLCPHPHLLDRHCLPLYRALLRSGSARPDHLTFPFLLKACARLRERFYSGGAVLAHITRLGFNSDVFVVNAAMHYWSVCGSMVNARRLFDESPVRDVVSWNTLIGGYVRRGLPGEALELFWRMWRKEQLGPDEVTMIGAVSGCGQLGDLELGKRLHEFVEFNGVRCTVRLMNALMDMYVKCGSLELATSVFERMDTRTVVSWTTMIVGHARLGTIEDARKLFDEMPERDAFPWNALMARLSLEMGMWAHHYIDRHQLYLSVALATSLVDMYAKCGNIKKAICIFKDVPEKNALTWTAMICGLANHGHADEAIEHFRRMIELGLQPDEITFIGVLSACCHAGLVEEAEAGHLNEAEKLVNTMPMDPDAVVWGALFFASMKLVELAPSDSGIYVLLANMYAEANMRKTS</sequence>
<evidence type="ECO:0000313" key="5">
    <source>
        <dbReference type="Proteomes" id="UP000823388"/>
    </source>
</evidence>
<dbReference type="Proteomes" id="UP000823388">
    <property type="component" value="Chromosome 9N"/>
</dbReference>
<feature type="repeat" description="PPR" evidence="3">
    <location>
        <begin position="183"/>
        <end position="218"/>
    </location>
</feature>
<dbReference type="PROSITE" id="PS51375">
    <property type="entry name" value="PPR"/>
    <property type="match status" value="3"/>
</dbReference>
<keyword evidence="1" id="KW-0677">Repeat</keyword>
<feature type="repeat" description="PPR" evidence="3">
    <location>
        <begin position="378"/>
        <end position="412"/>
    </location>
</feature>
<dbReference type="NCBIfam" id="TIGR00756">
    <property type="entry name" value="PPR"/>
    <property type="match status" value="3"/>
</dbReference>
<dbReference type="FunFam" id="1.25.40.10:FF:000427">
    <property type="entry name" value="Pentatricopeptide repeat-containing protein chloroplastic"/>
    <property type="match status" value="1"/>
</dbReference>
<name>A0A8T0MTZ7_PANVG</name>
<proteinExistence type="predicted"/>
<protein>
    <recommendedName>
        <fullName evidence="6">Pentatricopeptide repeat-containing protein</fullName>
    </recommendedName>
</protein>
<evidence type="ECO:0008006" key="6">
    <source>
        <dbReference type="Google" id="ProtNLM"/>
    </source>
</evidence>